<dbReference type="Gene3D" id="3.30.710.10">
    <property type="entry name" value="Potassium Channel Kv1.1, Chain A"/>
    <property type="match status" value="1"/>
</dbReference>
<evidence type="ECO:0000313" key="3">
    <source>
        <dbReference type="Proteomes" id="UP000183832"/>
    </source>
</evidence>
<dbReference type="AlphaFoldDB" id="A0A1J1IQ65"/>
<protein>
    <submittedName>
        <fullName evidence="2">CLUMA_CG015173, isoform A</fullName>
    </submittedName>
</protein>
<evidence type="ECO:0000313" key="2">
    <source>
        <dbReference type="EMBL" id="CRL01874.1"/>
    </source>
</evidence>
<dbReference type="OrthoDB" id="684045at2759"/>
<organism evidence="2 3">
    <name type="scientific">Clunio marinus</name>
    <dbReference type="NCBI Taxonomy" id="568069"/>
    <lineage>
        <taxon>Eukaryota</taxon>
        <taxon>Metazoa</taxon>
        <taxon>Ecdysozoa</taxon>
        <taxon>Arthropoda</taxon>
        <taxon>Hexapoda</taxon>
        <taxon>Insecta</taxon>
        <taxon>Pterygota</taxon>
        <taxon>Neoptera</taxon>
        <taxon>Endopterygota</taxon>
        <taxon>Diptera</taxon>
        <taxon>Nematocera</taxon>
        <taxon>Chironomoidea</taxon>
        <taxon>Chironomidae</taxon>
        <taxon>Clunio</taxon>
    </lineage>
</organism>
<dbReference type="PANTHER" id="PTHR45774">
    <property type="entry name" value="BTB/POZ DOMAIN-CONTAINING"/>
    <property type="match status" value="1"/>
</dbReference>
<dbReference type="EMBL" id="CVRI01000057">
    <property type="protein sequence ID" value="CRL01874.1"/>
    <property type="molecule type" value="Genomic_DNA"/>
</dbReference>
<dbReference type="InterPro" id="IPR011333">
    <property type="entry name" value="SKP1/BTB/POZ_sf"/>
</dbReference>
<dbReference type="Pfam" id="PF00651">
    <property type="entry name" value="BTB"/>
    <property type="match status" value="1"/>
</dbReference>
<sequence length="113" mass="13185">MFLKFLYTDEIEREEGSNLLELFSLAAKFNVENLMTMVEEMITDELNADNAIEIFELACLFNCHGMKTSAFEVIHSMFDKPLKDELMNQPEVVKDLVEAKRKFDSMMSKYKNL</sequence>
<proteinExistence type="predicted"/>
<feature type="domain" description="BTB" evidence="1">
    <location>
        <begin position="2"/>
        <end position="44"/>
    </location>
</feature>
<reference evidence="2 3" key="1">
    <citation type="submission" date="2015-04" db="EMBL/GenBank/DDBJ databases">
        <authorList>
            <person name="Syromyatnikov M.Y."/>
            <person name="Popov V.N."/>
        </authorList>
    </citation>
    <scope>NUCLEOTIDE SEQUENCE [LARGE SCALE GENOMIC DNA]</scope>
</reference>
<name>A0A1J1IQ65_9DIPT</name>
<dbReference type="InterPro" id="IPR000210">
    <property type="entry name" value="BTB/POZ_dom"/>
</dbReference>
<accession>A0A1J1IQ65</accession>
<gene>
    <name evidence="2" type="ORF">CLUMA_CG015173</name>
</gene>
<evidence type="ECO:0000259" key="1">
    <source>
        <dbReference type="Pfam" id="PF00651"/>
    </source>
</evidence>
<dbReference type="Proteomes" id="UP000183832">
    <property type="component" value="Unassembled WGS sequence"/>
</dbReference>
<keyword evidence="3" id="KW-1185">Reference proteome</keyword>